<evidence type="ECO:0000313" key="2">
    <source>
        <dbReference type="EMBL" id="CAB4796643.1"/>
    </source>
</evidence>
<keyword evidence="1" id="KW-0472">Membrane</keyword>
<evidence type="ECO:0000256" key="1">
    <source>
        <dbReference type="SAM" id="Phobius"/>
    </source>
</evidence>
<sequence length="172" mass="19002">MADIEDLCPEPLPRFRYVSSTVCPMWFWIALGILCTFFIATVSIGMVTGSLARRPRRSVYDIEEAVEFVADRLPEDLTSVVSFEEVRAVLLFHCDYLADKGVASLATADDMGSALVVVPEDEPIAYVLGKVSDSDLQLNDEQVLQILDAESEYYRAIGAFGPMVDLPQDPST</sequence>
<organism evidence="2">
    <name type="scientific">freshwater metagenome</name>
    <dbReference type="NCBI Taxonomy" id="449393"/>
    <lineage>
        <taxon>unclassified sequences</taxon>
        <taxon>metagenomes</taxon>
        <taxon>ecological metagenomes</taxon>
    </lineage>
</organism>
<protein>
    <submittedName>
        <fullName evidence="2">Unannotated protein</fullName>
    </submittedName>
</protein>
<dbReference type="EMBL" id="CAFAAQ010000013">
    <property type="protein sequence ID" value="CAB4796643.1"/>
    <property type="molecule type" value="Genomic_DNA"/>
</dbReference>
<reference evidence="2" key="1">
    <citation type="submission" date="2020-05" db="EMBL/GenBank/DDBJ databases">
        <authorList>
            <person name="Chiriac C."/>
            <person name="Salcher M."/>
            <person name="Ghai R."/>
            <person name="Kavagutti S V."/>
        </authorList>
    </citation>
    <scope>NUCLEOTIDE SEQUENCE</scope>
</reference>
<keyword evidence="1" id="KW-0812">Transmembrane</keyword>
<accession>A0A6J6XLH6</accession>
<name>A0A6J6XLH6_9ZZZZ</name>
<proteinExistence type="predicted"/>
<dbReference type="AlphaFoldDB" id="A0A6J6XLH6"/>
<feature type="transmembrane region" description="Helical" evidence="1">
    <location>
        <begin position="25"/>
        <end position="47"/>
    </location>
</feature>
<keyword evidence="1" id="KW-1133">Transmembrane helix</keyword>
<gene>
    <name evidence="2" type="ORF">UFOPK3046_00285</name>
</gene>